<dbReference type="OrthoDB" id="51689at2759"/>
<dbReference type="Proteomes" id="UP000095751">
    <property type="component" value="Unassembled WGS sequence"/>
</dbReference>
<feature type="transmembrane region" description="Helical" evidence="2">
    <location>
        <begin position="64"/>
        <end position="85"/>
    </location>
</feature>
<feature type="transmembrane region" description="Helical" evidence="2">
    <location>
        <begin position="159"/>
        <end position="179"/>
    </location>
</feature>
<feature type="compositionally biased region" description="Low complexity" evidence="1">
    <location>
        <begin position="193"/>
        <end position="207"/>
    </location>
</feature>
<evidence type="ECO:0008006" key="5">
    <source>
        <dbReference type="Google" id="ProtNLM"/>
    </source>
</evidence>
<dbReference type="EMBL" id="KV784361">
    <property type="protein sequence ID" value="OEU13359.1"/>
    <property type="molecule type" value="Genomic_DNA"/>
</dbReference>
<dbReference type="AlphaFoldDB" id="A0A1E7F5E5"/>
<keyword evidence="4" id="KW-1185">Reference proteome</keyword>
<feature type="region of interest" description="Disordered" evidence="1">
    <location>
        <begin position="188"/>
        <end position="242"/>
    </location>
</feature>
<feature type="transmembrane region" description="Helical" evidence="2">
    <location>
        <begin position="40"/>
        <end position="57"/>
    </location>
</feature>
<dbReference type="InParanoid" id="A0A1E7F5E5"/>
<evidence type="ECO:0000256" key="1">
    <source>
        <dbReference type="SAM" id="MobiDB-lite"/>
    </source>
</evidence>
<name>A0A1E7F5E5_9STRA</name>
<keyword evidence="2" id="KW-1133">Transmembrane helix</keyword>
<keyword evidence="2" id="KW-0812">Transmembrane</keyword>
<protein>
    <recommendedName>
        <fullName evidence="5">Transmembrane protein</fullName>
    </recommendedName>
</protein>
<evidence type="ECO:0000313" key="3">
    <source>
        <dbReference type="EMBL" id="OEU13359.1"/>
    </source>
</evidence>
<feature type="compositionally biased region" description="Low complexity" evidence="1">
    <location>
        <begin position="214"/>
        <end position="242"/>
    </location>
</feature>
<evidence type="ECO:0000256" key="2">
    <source>
        <dbReference type="SAM" id="Phobius"/>
    </source>
</evidence>
<feature type="transmembrane region" description="Helical" evidence="2">
    <location>
        <begin position="101"/>
        <end position="124"/>
    </location>
</feature>
<reference evidence="3 4" key="1">
    <citation type="submission" date="2016-09" db="EMBL/GenBank/DDBJ databases">
        <title>Extensive genetic diversity and differential bi-allelic expression allows diatom success in the polar Southern Ocean.</title>
        <authorList>
            <consortium name="DOE Joint Genome Institute"/>
            <person name="Mock T."/>
            <person name="Otillar R.P."/>
            <person name="Strauss J."/>
            <person name="Dupont C."/>
            <person name="Frickenhaus S."/>
            <person name="Maumus F."/>
            <person name="Mcmullan M."/>
            <person name="Sanges R."/>
            <person name="Schmutz J."/>
            <person name="Toseland A."/>
            <person name="Valas R."/>
            <person name="Veluchamy A."/>
            <person name="Ward B.J."/>
            <person name="Allen A."/>
            <person name="Barry K."/>
            <person name="Falciatore A."/>
            <person name="Ferrante M."/>
            <person name="Fortunato A.E."/>
            <person name="Gloeckner G."/>
            <person name="Gruber A."/>
            <person name="Hipkin R."/>
            <person name="Janech M."/>
            <person name="Kroth P."/>
            <person name="Leese F."/>
            <person name="Lindquist E."/>
            <person name="Lyon B.R."/>
            <person name="Martin J."/>
            <person name="Mayer C."/>
            <person name="Parker M."/>
            <person name="Quesneville H."/>
            <person name="Raymond J."/>
            <person name="Uhlig C."/>
            <person name="Valentin K.U."/>
            <person name="Worden A.Z."/>
            <person name="Armbrust E.V."/>
            <person name="Bowler C."/>
            <person name="Green B."/>
            <person name="Moulton V."/>
            <person name="Van Oosterhout C."/>
            <person name="Grigoriev I."/>
        </authorList>
    </citation>
    <scope>NUCLEOTIDE SEQUENCE [LARGE SCALE GENOMIC DNA]</scope>
    <source>
        <strain evidence="3 4">CCMP1102</strain>
    </source>
</reference>
<accession>A0A1E7F5E5</accession>
<gene>
    <name evidence="3" type="ORF">FRACYDRAFT_218757</name>
</gene>
<organism evidence="3 4">
    <name type="scientific">Fragilariopsis cylindrus CCMP1102</name>
    <dbReference type="NCBI Taxonomy" id="635003"/>
    <lineage>
        <taxon>Eukaryota</taxon>
        <taxon>Sar</taxon>
        <taxon>Stramenopiles</taxon>
        <taxon>Ochrophyta</taxon>
        <taxon>Bacillariophyta</taxon>
        <taxon>Bacillariophyceae</taxon>
        <taxon>Bacillariophycidae</taxon>
        <taxon>Bacillariales</taxon>
        <taxon>Bacillariaceae</taxon>
        <taxon>Fragilariopsis</taxon>
    </lineage>
</organism>
<evidence type="ECO:0000313" key="4">
    <source>
        <dbReference type="Proteomes" id="UP000095751"/>
    </source>
</evidence>
<keyword evidence="2" id="KW-0472">Membrane</keyword>
<proteinExistence type="predicted"/>
<sequence length="242" mass="27266">MDNHNNNASNLQGYGRSIQNMMPPPIANYMAVNVDTIPKVINHVLFFLTISNFFLLIKSISVSFMTFIAATLLALQTLVVVMILHNNQINFAPRSFEPTEFIVGLCLGICVGGGILAFFVSVFFSHAFSLCKYAAAHYTPEDLIHSCGNLTNNRLWSMWWWSSIIFWLDVFLAFLVAAGREEVTHTQQQQYNSIGSSERSSVSSLTSAEQYNVQPPQFQQQQQQQQQSSPTSFQQNPQTQQP</sequence>
<feature type="non-terminal residue" evidence="3">
    <location>
        <position position="242"/>
    </location>
</feature>
<dbReference type="KEGG" id="fcy:FRACYDRAFT_218757"/>